<gene>
    <name evidence="2" type="ORF">NG799_25955</name>
</gene>
<keyword evidence="2" id="KW-0378">Hydrolase</keyword>
<dbReference type="RefSeq" id="WP_368009210.1">
    <property type="nucleotide sequence ID" value="NZ_JAMXFF010000059.1"/>
</dbReference>
<dbReference type="PANTHER" id="PTHR30383">
    <property type="entry name" value="THIOESTERASE 1/PROTEASE 1/LYSOPHOSPHOLIPASE L1"/>
    <property type="match status" value="1"/>
</dbReference>
<dbReference type="Proteomes" id="UP001525890">
    <property type="component" value="Unassembled WGS sequence"/>
</dbReference>
<dbReference type="Pfam" id="PF13472">
    <property type="entry name" value="Lipase_GDSL_2"/>
    <property type="match status" value="1"/>
</dbReference>
<sequence>MSDPLMLAIGLLTQMKTSISEAMPNQPKPPEQTVPRINTQEWELTVRADILPPVEMSGPEFSSIGSLSPLALGDQLFGSYPAEFVGPSHRAIASSNAALPKAETAQERVAYARTPSFRPQSGPQMYQQRLAALEAGQTYTRIPTDSYGSLWANAWEQPTYEQWKALLEREAQAVAKGQGSNRLAVLLGDSISMWFPQDRLPQGRIWLNQGISGDTSRGVLSRLSALRGTRPDTIYILAGINDLRQGMGVDEILENHRQILRRLRHDHPGAQVILQSILPTRLAQIPNRQIEWINQQLAAIAQEEGASYLDLYAQFSDRAGNLQLELTTDGLHLNARGYELWQGTLTHAESWLAVHSRR</sequence>
<keyword evidence="3" id="KW-1185">Reference proteome</keyword>
<evidence type="ECO:0000313" key="2">
    <source>
        <dbReference type="EMBL" id="MCT7969762.1"/>
    </source>
</evidence>
<organism evidence="2 3">
    <name type="scientific">Laspinema palackyanum D2a</name>
    <dbReference type="NCBI Taxonomy" id="2953684"/>
    <lineage>
        <taxon>Bacteria</taxon>
        <taxon>Bacillati</taxon>
        <taxon>Cyanobacteriota</taxon>
        <taxon>Cyanophyceae</taxon>
        <taxon>Oscillatoriophycideae</taxon>
        <taxon>Oscillatoriales</taxon>
        <taxon>Laspinemataceae</taxon>
        <taxon>Laspinema</taxon>
        <taxon>Laspinema palackyanum</taxon>
    </lineage>
</organism>
<dbReference type="EMBL" id="JAMXFF010000059">
    <property type="protein sequence ID" value="MCT7969762.1"/>
    <property type="molecule type" value="Genomic_DNA"/>
</dbReference>
<reference evidence="2 3" key="1">
    <citation type="journal article" date="2022" name="Front. Microbiol.">
        <title>High genomic differentiation and limited gene flow indicate recent cryptic speciation within the genus Laspinema (cyanobacteria).</title>
        <authorList>
            <person name="Stanojkovic A."/>
            <person name="Skoupy S."/>
            <person name="Skaloud P."/>
            <person name="Dvorak P."/>
        </authorList>
    </citation>
    <scope>NUCLEOTIDE SEQUENCE [LARGE SCALE GENOMIC DNA]</scope>
    <source>
        <strain evidence="2 3">D2a</strain>
    </source>
</reference>
<accession>A0ABT2MYD8</accession>
<protein>
    <submittedName>
        <fullName evidence="2">SGNH/GDSL hydrolase family protein</fullName>
    </submittedName>
</protein>
<proteinExistence type="predicted"/>
<dbReference type="InterPro" id="IPR036514">
    <property type="entry name" value="SGNH_hydro_sf"/>
</dbReference>
<evidence type="ECO:0000259" key="1">
    <source>
        <dbReference type="Pfam" id="PF13472"/>
    </source>
</evidence>
<dbReference type="Gene3D" id="3.40.50.1110">
    <property type="entry name" value="SGNH hydrolase"/>
    <property type="match status" value="1"/>
</dbReference>
<evidence type="ECO:0000313" key="3">
    <source>
        <dbReference type="Proteomes" id="UP001525890"/>
    </source>
</evidence>
<comment type="caution">
    <text evidence="2">The sequence shown here is derived from an EMBL/GenBank/DDBJ whole genome shotgun (WGS) entry which is preliminary data.</text>
</comment>
<dbReference type="CDD" id="cd01828">
    <property type="entry name" value="sialate_O-acetylesterase_like2"/>
    <property type="match status" value="1"/>
</dbReference>
<dbReference type="PANTHER" id="PTHR30383:SF5">
    <property type="entry name" value="SGNH HYDROLASE-TYPE ESTERASE DOMAIN-CONTAINING PROTEIN"/>
    <property type="match status" value="1"/>
</dbReference>
<dbReference type="GO" id="GO:0016787">
    <property type="term" value="F:hydrolase activity"/>
    <property type="evidence" value="ECO:0007669"/>
    <property type="project" value="UniProtKB-KW"/>
</dbReference>
<dbReference type="InterPro" id="IPR051532">
    <property type="entry name" value="Ester_Hydrolysis_Enzymes"/>
</dbReference>
<dbReference type="InterPro" id="IPR013830">
    <property type="entry name" value="SGNH_hydro"/>
</dbReference>
<name>A0ABT2MYD8_9CYAN</name>
<feature type="domain" description="SGNH hydrolase-type esterase" evidence="1">
    <location>
        <begin position="200"/>
        <end position="340"/>
    </location>
</feature>
<dbReference type="SUPFAM" id="SSF52266">
    <property type="entry name" value="SGNH hydrolase"/>
    <property type="match status" value="1"/>
</dbReference>